<dbReference type="InterPro" id="IPR001356">
    <property type="entry name" value="HD"/>
</dbReference>
<dbReference type="AlphaFoldDB" id="A0AAV1KBN8"/>
<dbReference type="Gene3D" id="1.10.10.60">
    <property type="entry name" value="Homeodomain-like"/>
    <property type="match status" value="1"/>
</dbReference>
<evidence type="ECO:0000256" key="6">
    <source>
        <dbReference type="RuleBase" id="RU000682"/>
    </source>
</evidence>
<gene>
    <name evidence="8" type="ORF">PARMNEM_LOCUS1257</name>
</gene>
<dbReference type="InterPro" id="IPR017970">
    <property type="entry name" value="Homeobox_CS"/>
</dbReference>
<dbReference type="PROSITE" id="PS50071">
    <property type="entry name" value="HOMEOBOX_2"/>
    <property type="match status" value="1"/>
</dbReference>
<dbReference type="GO" id="GO:0003677">
    <property type="term" value="F:DNA binding"/>
    <property type="evidence" value="ECO:0007669"/>
    <property type="project" value="UniProtKB-UniRule"/>
</dbReference>
<dbReference type="Proteomes" id="UP001314205">
    <property type="component" value="Unassembled WGS sequence"/>
</dbReference>
<evidence type="ECO:0000256" key="5">
    <source>
        <dbReference type="PROSITE-ProRule" id="PRU00108"/>
    </source>
</evidence>
<dbReference type="PANTHER" id="PTHR24333">
    <property type="entry name" value="HOMEO BOX HB9 LIKE A-RELATED"/>
    <property type="match status" value="1"/>
</dbReference>
<accession>A0AAV1KBN8</accession>
<proteinExistence type="predicted"/>
<sequence length="482" mass="55412">MQPREDPCLIKIEKFFKREAELCGPYALPEQMTPPITAAPQRKTQRINNVTEKTYIPRCVMNCPLNNGLKKAKRVRSAFTTDQIHGLEKEFKKFPYIGVVNRKEIAKSLNISERAVKIWFQNRRMKEKRDAFQKEFRNYDQIQINAKKFVNDQLNNVNTMKSNDERNLNSTLLQSHSKTSFNKLGVLDLIENHERNENENKSKDDVVPSHYFQNNTVTSSTNESNTTGEFSIQLLKKYKNNLRPCATKQKSRQIISAQTKNNVTPQIKNNQMPRRNDVIPQGRNNVVPLVRNNVVSQVKNDVPRVGYNFPQLRNSVVQQVRNNIIPRLRKTVHPQVKNISTENCKTHGKNKKCQEACRSSHAMSSGQEQKFAKFPSGYVQLYPQNCYPPSCMSAGILWKPIDPADLSAAMPMNDFSMIPNAQNLSIPVSQPMNMQRNKCLCNCYNMNHPSNTATFPRERTSKLQYVIAIPFHETPAHFSAQN</sequence>
<dbReference type="CDD" id="cd00086">
    <property type="entry name" value="homeodomain"/>
    <property type="match status" value="1"/>
</dbReference>
<dbReference type="SUPFAM" id="SSF46689">
    <property type="entry name" value="Homeodomain-like"/>
    <property type="match status" value="1"/>
</dbReference>
<dbReference type="InterPro" id="IPR050848">
    <property type="entry name" value="Homeobox_TF"/>
</dbReference>
<feature type="DNA-binding region" description="Homeobox" evidence="5">
    <location>
        <begin position="72"/>
        <end position="131"/>
    </location>
</feature>
<dbReference type="PANTHER" id="PTHR24333:SF5">
    <property type="entry name" value="VENT HOMEOBOX"/>
    <property type="match status" value="1"/>
</dbReference>
<comment type="caution">
    <text evidence="8">The sequence shown here is derived from an EMBL/GenBank/DDBJ whole genome shotgun (WGS) entry which is preliminary data.</text>
</comment>
<keyword evidence="3 5" id="KW-0371">Homeobox</keyword>
<comment type="subcellular location">
    <subcellularLocation>
        <location evidence="1 5 6">Nucleus</location>
    </subcellularLocation>
</comment>
<evidence type="ECO:0000256" key="3">
    <source>
        <dbReference type="ARBA" id="ARBA00023155"/>
    </source>
</evidence>
<name>A0AAV1KBN8_9NEOP</name>
<dbReference type="GO" id="GO:0000981">
    <property type="term" value="F:DNA-binding transcription factor activity, RNA polymerase II-specific"/>
    <property type="evidence" value="ECO:0007669"/>
    <property type="project" value="InterPro"/>
</dbReference>
<evidence type="ECO:0000259" key="7">
    <source>
        <dbReference type="PROSITE" id="PS50071"/>
    </source>
</evidence>
<dbReference type="InterPro" id="IPR009057">
    <property type="entry name" value="Homeodomain-like_sf"/>
</dbReference>
<evidence type="ECO:0000256" key="2">
    <source>
        <dbReference type="ARBA" id="ARBA00023125"/>
    </source>
</evidence>
<reference evidence="8 9" key="1">
    <citation type="submission" date="2023-11" db="EMBL/GenBank/DDBJ databases">
        <authorList>
            <person name="Hedman E."/>
            <person name="Englund M."/>
            <person name="Stromberg M."/>
            <person name="Nyberg Akerstrom W."/>
            <person name="Nylinder S."/>
            <person name="Jareborg N."/>
            <person name="Kallberg Y."/>
            <person name="Kronander E."/>
        </authorList>
    </citation>
    <scope>NUCLEOTIDE SEQUENCE [LARGE SCALE GENOMIC DNA]</scope>
</reference>
<dbReference type="GO" id="GO:0005634">
    <property type="term" value="C:nucleus"/>
    <property type="evidence" value="ECO:0007669"/>
    <property type="project" value="UniProtKB-SubCell"/>
</dbReference>
<dbReference type="Pfam" id="PF00046">
    <property type="entry name" value="Homeodomain"/>
    <property type="match status" value="1"/>
</dbReference>
<evidence type="ECO:0000313" key="8">
    <source>
        <dbReference type="EMBL" id="CAK1579287.1"/>
    </source>
</evidence>
<organism evidence="8 9">
    <name type="scientific">Parnassius mnemosyne</name>
    <name type="common">clouded apollo</name>
    <dbReference type="NCBI Taxonomy" id="213953"/>
    <lineage>
        <taxon>Eukaryota</taxon>
        <taxon>Metazoa</taxon>
        <taxon>Ecdysozoa</taxon>
        <taxon>Arthropoda</taxon>
        <taxon>Hexapoda</taxon>
        <taxon>Insecta</taxon>
        <taxon>Pterygota</taxon>
        <taxon>Neoptera</taxon>
        <taxon>Endopterygota</taxon>
        <taxon>Lepidoptera</taxon>
        <taxon>Glossata</taxon>
        <taxon>Ditrysia</taxon>
        <taxon>Papilionoidea</taxon>
        <taxon>Papilionidae</taxon>
        <taxon>Parnassiinae</taxon>
        <taxon>Parnassini</taxon>
        <taxon>Parnassius</taxon>
        <taxon>Driopa</taxon>
    </lineage>
</organism>
<dbReference type="EMBL" id="CAVLGL010000002">
    <property type="protein sequence ID" value="CAK1579287.1"/>
    <property type="molecule type" value="Genomic_DNA"/>
</dbReference>
<keyword evidence="9" id="KW-1185">Reference proteome</keyword>
<protein>
    <recommendedName>
        <fullName evidence="7">Homeobox domain-containing protein</fullName>
    </recommendedName>
</protein>
<evidence type="ECO:0000256" key="1">
    <source>
        <dbReference type="ARBA" id="ARBA00004123"/>
    </source>
</evidence>
<keyword evidence="2 5" id="KW-0238">DNA-binding</keyword>
<feature type="domain" description="Homeobox" evidence="7">
    <location>
        <begin position="70"/>
        <end position="130"/>
    </location>
</feature>
<dbReference type="SMART" id="SM00389">
    <property type="entry name" value="HOX"/>
    <property type="match status" value="1"/>
</dbReference>
<evidence type="ECO:0000313" key="9">
    <source>
        <dbReference type="Proteomes" id="UP001314205"/>
    </source>
</evidence>
<keyword evidence="4 5" id="KW-0539">Nucleus</keyword>
<evidence type="ECO:0000256" key="4">
    <source>
        <dbReference type="ARBA" id="ARBA00023242"/>
    </source>
</evidence>
<dbReference type="PROSITE" id="PS00027">
    <property type="entry name" value="HOMEOBOX_1"/>
    <property type="match status" value="1"/>
</dbReference>